<organism evidence="2 3">
    <name type="scientific">Monilinia fructicola</name>
    <name type="common">Brown rot fungus</name>
    <name type="synonym">Ciboria fructicola</name>
    <dbReference type="NCBI Taxonomy" id="38448"/>
    <lineage>
        <taxon>Eukaryota</taxon>
        <taxon>Fungi</taxon>
        <taxon>Dikarya</taxon>
        <taxon>Ascomycota</taxon>
        <taxon>Pezizomycotina</taxon>
        <taxon>Leotiomycetes</taxon>
        <taxon>Helotiales</taxon>
        <taxon>Sclerotiniaceae</taxon>
        <taxon>Monilinia</taxon>
    </lineage>
</organism>
<sequence length="208" mass="22000">MKVAAQRKKITDVNQLWRNGSQPATTAVSTWASSSQEPIEAPQGWEIPSETLAKTEKANPDSASAPEPTLIPAEQFGYSSEYKSPASLMVNSSGTINSNNPSGSAVASPAKPQDQGPSTPHAVYGSNPEWATWSTCAVPKSMDAFCAIVAPTSRVSTPATPSTGTSTTGLEQALQHTTLLDRQDQRASPRPKAQDATFATTWADPKWA</sequence>
<feature type="region of interest" description="Disordered" evidence="1">
    <location>
        <begin position="88"/>
        <end position="127"/>
    </location>
</feature>
<dbReference type="EMBL" id="VICG01000009">
    <property type="protein sequence ID" value="KAA8568688.1"/>
    <property type="molecule type" value="Genomic_DNA"/>
</dbReference>
<evidence type="ECO:0000256" key="1">
    <source>
        <dbReference type="SAM" id="MobiDB-lite"/>
    </source>
</evidence>
<protein>
    <submittedName>
        <fullName evidence="2">Uncharacterized protein</fullName>
    </submittedName>
</protein>
<dbReference type="VEuPathDB" id="FungiDB:MFRU_012g01960"/>
<reference evidence="2 3" key="1">
    <citation type="submission" date="2019-06" db="EMBL/GenBank/DDBJ databases">
        <title>Genome Sequence of the Brown Rot Fungal Pathogen Monilinia fructicola.</title>
        <authorList>
            <person name="De Miccolis Angelini R.M."/>
            <person name="Landi L."/>
            <person name="Abate D."/>
            <person name="Pollastro S."/>
            <person name="Romanazzi G."/>
            <person name="Faretra F."/>
        </authorList>
    </citation>
    <scope>NUCLEOTIDE SEQUENCE [LARGE SCALE GENOMIC DNA]</scope>
    <source>
        <strain evidence="2 3">Mfrc123</strain>
    </source>
</reference>
<evidence type="ECO:0000313" key="2">
    <source>
        <dbReference type="EMBL" id="KAA8568688.1"/>
    </source>
</evidence>
<feature type="region of interest" description="Disordered" evidence="1">
    <location>
        <begin position="14"/>
        <end position="47"/>
    </location>
</feature>
<feature type="compositionally biased region" description="Low complexity" evidence="1">
    <location>
        <begin position="156"/>
        <end position="169"/>
    </location>
</feature>
<feature type="region of interest" description="Disordered" evidence="1">
    <location>
        <begin position="152"/>
        <end position="208"/>
    </location>
</feature>
<proteinExistence type="predicted"/>
<keyword evidence="3" id="KW-1185">Reference proteome</keyword>
<feature type="compositionally biased region" description="Low complexity" evidence="1">
    <location>
        <begin position="24"/>
        <end position="35"/>
    </location>
</feature>
<feature type="compositionally biased region" description="Polar residues" evidence="1">
    <location>
        <begin position="14"/>
        <end position="23"/>
    </location>
</feature>
<comment type="caution">
    <text evidence="2">The sequence shown here is derived from an EMBL/GenBank/DDBJ whole genome shotgun (WGS) entry which is preliminary data.</text>
</comment>
<feature type="region of interest" description="Disordered" evidence="1">
    <location>
        <begin position="54"/>
        <end position="73"/>
    </location>
</feature>
<gene>
    <name evidence="2" type="ORF">EYC84_007689</name>
</gene>
<name>A0A5M9JGL1_MONFR</name>
<dbReference type="Proteomes" id="UP000322873">
    <property type="component" value="Unassembled WGS sequence"/>
</dbReference>
<dbReference type="AlphaFoldDB" id="A0A5M9JGL1"/>
<evidence type="ECO:0000313" key="3">
    <source>
        <dbReference type="Proteomes" id="UP000322873"/>
    </source>
</evidence>
<accession>A0A5M9JGL1</accession>
<feature type="compositionally biased region" description="Polar residues" evidence="1">
    <location>
        <begin position="89"/>
        <end position="105"/>
    </location>
</feature>